<dbReference type="EMBL" id="FNRF01000004">
    <property type="protein sequence ID" value="SEA69878.1"/>
    <property type="molecule type" value="Genomic_DNA"/>
</dbReference>
<dbReference type="GO" id="GO:0016787">
    <property type="term" value="F:hydrolase activity"/>
    <property type="evidence" value="ECO:0007669"/>
    <property type="project" value="InterPro"/>
</dbReference>
<accession>A0A1H4DBF3</accession>
<dbReference type="InterPro" id="IPR006935">
    <property type="entry name" value="Helicase/UvrB_N"/>
</dbReference>
<dbReference type="CDD" id="cd18785">
    <property type="entry name" value="SF2_C"/>
    <property type="match status" value="1"/>
</dbReference>
<reference evidence="3 4" key="1">
    <citation type="submission" date="2016-10" db="EMBL/GenBank/DDBJ databases">
        <authorList>
            <person name="de Groot N.N."/>
        </authorList>
    </citation>
    <scope>NUCLEOTIDE SEQUENCE [LARGE SCALE GENOMIC DNA]</scope>
    <source>
        <strain evidence="3 4">D31d</strain>
    </source>
</reference>
<dbReference type="RefSeq" id="WP_081352985.1">
    <property type="nucleotide sequence ID" value="NZ_FNRF01000004.1"/>
</dbReference>
<sequence>MIELKDYQKSAIKQLKERMMDMLSLDSMRQKIVFKAPTGSGKTVMTSALLDELKRDLEAKFMDCAYIWIAPNKLHIQSYMSFRNFFSETRSLRPVMFDEANPAEGLRPGQVLFLNWESINKENAVLIRDNEQNRNLYQLTRRTQQNGFPIIVVIDEEHMFGGKNAKKSELVLQNINPKIELRVSATPITGGCPTIEVPRQKVIAEEMIKKGIELNPQLKGSNEIKMDEQLLEQALERRNNLARAYREYDINPLLLIQLPNDSKDTLDTEERTLVKEIEQYLDVNKDINVANGKLAVWLSDRHENLHEIEKSNNMVEVLLFKQAIALGWDCPRASVLLIYRDIKSKTFTAQTVGRILRMPQQHHYQNEALNYGYVYTNLSADMIEIVADDMNYISTLYAKKREDVRRIELNAVYQNRRKTPHVLMSPFKEFFKRVVSEEWDLPQTELFGADGGWDDLGSGEEKSEEETEFTFTENKRKANRHGVRTDVARIMVKIPKDLLITGEVGRINIEENARFARTQDELLLSFYHFCRKNVGDYEPGQSSEMIRSAIYEFFEEYLGINQNDAIKVVLYYLNKPKFEAYLAKAEAVYARDYEKREQERNPEEYVQFKWELPDTRMYNSEVSHHCEDIYHHALMPFFEENRVSEPEYKFSRMLDKNNEVIDWWYKNADSGHMHFAVPYTDKDGVPRCFYVDYIIRLKNGTVCLFDTKSKDSDPNAPMKHNALLDYIKTENEKNHKRLMGGVIIEQNDNWYYSTMNIDNTSDLRGWDALRLEDINVEP</sequence>
<dbReference type="Proteomes" id="UP000182257">
    <property type="component" value="Unassembled WGS sequence"/>
</dbReference>
<organism evidence="3 4">
    <name type="scientific">Xylanibacter ruminicola</name>
    <name type="common">Prevotella ruminicola</name>
    <dbReference type="NCBI Taxonomy" id="839"/>
    <lineage>
        <taxon>Bacteria</taxon>
        <taxon>Pseudomonadati</taxon>
        <taxon>Bacteroidota</taxon>
        <taxon>Bacteroidia</taxon>
        <taxon>Bacteroidales</taxon>
        <taxon>Prevotellaceae</taxon>
        <taxon>Xylanibacter</taxon>
    </lineage>
</organism>
<dbReference type="OrthoDB" id="9804145at2"/>
<dbReference type="Pfam" id="PF04851">
    <property type="entry name" value="ResIII"/>
    <property type="match status" value="1"/>
</dbReference>
<name>A0A1H4DBF3_XYLRU</name>
<keyword evidence="1" id="KW-0175">Coiled coil</keyword>
<feature type="domain" description="Helicase/UvrB N-terminal" evidence="2">
    <location>
        <begin position="2"/>
        <end position="188"/>
    </location>
</feature>
<evidence type="ECO:0000259" key="2">
    <source>
        <dbReference type="Pfam" id="PF04851"/>
    </source>
</evidence>
<dbReference type="InterPro" id="IPR027417">
    <property type="entry name" value="P-loop_NTPase"/>
</dbReference>
<dbReference type="AlphaFoldDB" id="A0A1H4DBF3"/>
<proteinExistence type="predicted"/>
<dbReference type="GO" id="GO:0003677">
    <property type="term" value="F:DNA binding"/>
    <property type="evidence" value="ECO:0007669"/>
    <property type="project" value="InterPro"/>
</dbReference>
<dbReference type="Gene3D" id="3.40.50.300">
    <property type="entry name" value="P-loop containing nucleotide triphosphate hydrolases"/>
    <property type="match status" value="2"/>
</dbReference>
<protein>
    <submittedName>
        <fullName evidence="3">Type III restriction enzyme</fullName>
    </submittedName>
</protein>
<feature type="coiled-coil region" evidence="1">
    <location>
        <begin position="224"/>
        <end position="251"/>
    </location>
</feature>
<evidence type="ECO:0000313" key="4">
    <source>
        <dbReference type="Proteomes" id="UP000182257"/>
    </source>
</evidence>
<evidence type="ECO:0000313" key="3">
    <source>
        <dbReference type="EMBL" id="SEA69878.1"/>
    </source>
</evidence>
<dbReference type="SUPFAM" id="SSF52540">
    <property type="entry name" value="P-loop containing nucleoside triphosphate hydrolases"/>
    <property type="match status" value="2"/>
</dbReference>
<gene>
    <name evidence="3" type="ORF">SAMN05216462_2221</name>
</gene>
<dbReference type="GO" id="GO:0005524">
    <property type="term" value="F:ATP binding"/>
    <property type="evidence" value="ECO:0007669"/>
    <property type="project" value="InterPro"/>
</dbReference>
<evidence type="ECO:0000256" key="1">
    <source>
        <dbReference type="SAM" id="Coils"/>
    </source>
</evidence>